<proteinExistence type="inferred from homology"/>
<dbReference type="PANTHER" id="PTHR12015">
    <property type="entry name" value="SMALL INDUCIBLE CYTOKINE A"/>
    <property type="match status" value="1"/>
</dbReference>
<dbReference type="AlphaFoldDB" id="A0A2Y9DXU9"/>
<dbReference type="FunFam" id="2.40.50.40:FF:000004">
    <property type="entry name" value="C-X-C motif chemokine"/>
    <property type="match status" value="1"/>
</dbReference>
<evidence type="ECO:0000259" key="12">
    <source>
        <dbReference type="SMART" id="SM00199"/>
    </source>
</evidence>
<dbReference type="GO" id="GO:0005615">
    <property type="term" value="C:extracellular space"/>
    <property type="evidence" value="ECO:0007669"/>
    <property type="project" value="UniProtKB-UniRule"/>
</dbReference>
<evidence type="ECO:0000313" key="13">
    <source>
        <dbReference type="Proteomes" id="UP000248480"/>
    </source>
</evidence>
<dbReference type="InterPro" id="IPR036048">
    <property type="entry name" value="Interleukin_8-like_sf"/>
</dbReference>
<evidence type="ECO:0000256" key="10">
    <source>
        <dbReference type="RuleBase" id="RU361149"/>
    </source>
</evidence>
<keyword evidence="10" id="KW-0732">Signal</keyword>
<evidence type="ECO:0000256" key="8">
    <source>
        <dbReference type="ARBA" id="ARBA00023157"/>
    </source>
</evidence>
<sequence length="108" mass="11683">MSHQRSSGTWHAQPSPGLLLLGLLLLPAVVAFASASADPAEEDSDLHCMCVKTTSTVHPKHVTSLEMIKSGLHCPKAQMIATLKNGRKICLDPQAPMYKKIIRKLLGN</sequence>
<protein>
    <recommendedName>
        <fullName evidence="10 11">Multifunctional fusion protein</fullName>
    </recommendedName>
    <domain>
        <recommendedName>
            <fullName evidence="11">Platelet factor 4</fullName>
            <shortName evidence="11">PF-4</shortName>
        </recommendedName>
        <alternativeName>
            <fullName evidence="11">C-X-C motif chemokine 4</fullName>
        </alternativeName>
    </domain>
    <domain>
        <recommendedName>
            <fullName evidence="10">C-X-C motif chemokine</fullName>
        </recommendedName>
    </domain>
</protein>
<dbReference type="InterPro" id="IPR033899">
    <property type="entry name" value="CXC_Chemokine_domain"/>
</dbReference>
<evidence type="ECO:0000256" key="5">
    <source>
        <dbReference type="ARBA" id="ARBA00022525"/>
    </source>
</evidence>
<dbReference type="GeneID" id="101346937"/>
<dbReference type="GO" id="GO:0008201">
    <property type="term" value="F:heparin binding"/>
    <property type="evidence" value="ECO:0007669"/>
    <property type="project" value="UniProtKB-KW"/>
</dbReference>
<reference evidence="14" key="1">
    <citation type="submission" date="2025-08" db="UniProtKB">
        <authorList>
            <consortium name="RefSeq"/>
        </authorList>
    </citation>
    <scope>IDENTIFICATION</scope>
</reference>
<dbReference type="PROSITE" id="PS00471">
    <property type="entry name" value="SMALL_CYTOKINES_CXC"/>
    <property type="match status" value="1"/>
</dbReference>
<evidence type="ECO:0000256" key="9">
    <source>
        <dbReference type="ARBA" id="ARBA00046854"/>
    </source>
</evidence>
<dbReference type="Proteomes" id="UP000248480">
    <property type="component" value="Unplaced"/>
</dbReference>
<feature type="domain" description="Chemokine interleukin-8-like" evidence="12">
    <location>
        <begin position="45"/>
        <end position="105"/>
    </location>
</feature>
<dbReference type="GO" id="GO:0006952">
    <property type="term" value="P:defense response"/>
    <property type="evidence" value="ECO:0007669"/>
    <property type="project" value="InterPro"/>
</dbReference>
<dbReference type="RefSeq" id="XP_004383406.1">
    <property type="nucleotide sequence ID" value="XM_004383349.2"/>
</dbReference>
<dbReference type="InParanoid" id="A0A2Y9DXU9"/>
<evidence type="ECO:0000256" key="2">
    <source>
        <dbReference type="ARBA" id="ARBA00010665"/>
    </source>
</evidence>
<keyword evidence="13" id="KW-1185">Reference proteome</keyword>
<dbReference type="OrthoDB" id="9937393at2759"/>
<comment type="subunit">
    <text evidence="9 11">Homotetramer. Interacts with TNFAIP6 (via Link domain). Interacts with CCR1. Interacts with CXCR3. Interacts with THBD; this interaction enhances generation of activated protein C.</text>
</comment>
<name>A0A2Y9DXU9_TRIMA</name>
<accession>A0A2Y9DXU9</accession>
<keyword evidence="4 10" id="KW-0202">Cytokine</keyword>
<feature type="chain" id="PRO_5015796979" description="Multifunctional fusion protein" evidence="10">
    <location>
        <begin position="36"/>
        <end position="108"/>
    </location>
</feature>
<dbReference type="GO" id="GO:0008009">
    <property type="term" value="F:chemokine activity"/>
    <property type="evidence" value="ECO:0007669"/>
    <property type="project" value="InterPro"/>
</dbReference>
<dbReference type="CDD" id="cd00273">
    <property type="entry name" value="Chemokine_CXC"/>
    <property type="match status" value="1"/>
</dbReference>
<feature type="signal peptide" evidence="10">
    <location>
        <begin position="1"/>
        <end position="35"/>
    </location>
</feature>
<organism evidence="13 14">
    <name type="scientific">Trichechus manatus latirostris</name>
    <name type="common">Florida manatee</name>
    <dbReference type="NCBI Taxonomy" id="127582"/>
    <lineage>
        <taxon>Eukaryota</taxon>
        <taxon>Metazoa</taxon>
        <taxon>Chordata</taxon>
        <taxon>Craniata</taxon>
        <taxon>Vertebrata</taxon>
        <taxon>Euteleostomi</taxon>
        <taxon>Mammalia</taxon>
        <taxon>Eutheria</taxon>
        <taxon>Afrotheria</taxon>
        <taxon>Sirenia</taxon>
        <taxon>Trichechidae</taxon>
        <taxon>Trichechus</taxon>
    </lineage>
</organism>
<dbReference type="PRINTS" id="PR00437">
    <property type="entry name" value="SMALLCYTKCXC"/>
</dbReference>
<dbReference type="InterPro" id="IPR001811">
    <property type="entry name" value="Chemokine_IL8-like_dom"/>
</dbReference>
<dbReference type="InterPro" id="IPR039809">
    <property type="entry name" value="Chemokine_b/g/d"/>
</dbReference>
<comment type="similarity">
    <text evidence="2 10">Belongs to the intercrine alpha (chemokine CxC) family.</text>
</comment>
<evidence type="ECO:0000256" key="6">
    <source>
        <dbReference type="ARBA" id="ARBA00022553"/>
    </source>
</evidence>
<dbReference type="SUPFAM" id="SSF54117">
    <property type="entry name" value="Interleukin 8-like chemokines"/>
    <property type="match status" value="1"/>
</dbReference>
<keyword evidence="6" id="KW-0597">Phosphoprotein</keyword>
<dbReference type="FunCoup" id="A0A2Y9DXU9">
    <property type="interactions" value="643"/>
</dbReference>
<dbReference type="SMART" id="SM00199">
    <property type="entry name" value="SCY"/>
    <property type="match status" value="1"/>
</dbReference>
<keyword evidence="7" id="KW-0358">Heparin-binding</keyword>
<dbReference type="Pfam" id="PF00048">
    <property type="entry name" value="IL8"/>
    <property type="match status" value="1"/>
</dbReference>
<evidence type="ECO:0000256" key="7">
    <source>
        <dbReference type="ARBA" id="ARBA00022674"/>
    </source>
</evidence>
<dbReference type="STRING" id="127582.A0A2Y9DXU9"/>
<dbReference type="PANTHER" id="PTHR12015:SF211">
    <property type="entry name" value="PLATELET FACTOR 4"/>
    <property type="match status" value="1"/>
</dbReference>
<dbReference type="InterPro" id="IPR001089">
    <property type="entry name" value="Chemokine_CXC"/>
</dbReference>
<keyword evidence="8 11" id="KW-1015">Disulfide bond</keyword>
<dbReference type="KEGG" id="tmu:101346937"/>
<evidence type="ECO:0000256" key="4">
    <source>
        <dbReference type="ARBA" id="ARBA00022514"/>
    </source>
</evidence>
<evidence type="ECO:0000256" key="1">
    <source>
        <dbReference type="ARBA" id="ARBA00004613"/>
    </source>
</evidence>
<evidence type="ECO:0000256" key="11">
    <source>
        <dbReference type="RuleBase" id="RU364007"/>
    </source>
</evidence>
<dbReference type="PRINTS" id="PR00436">
    <property type="entry name" value="INTERLEUKIN8"/>
</dbReference>
<comment type="subcellular location">
    <subcellularLocation>
        <location evidence="1 10">Secreted</location>
    </subcellularLocation>
</comment>
<evidence type="ECO:0000313" key="14">
    <source>
        <dbReference type="RefSeq" id="XP_004383406.1"/>
    </source>
</evidence>
<evidence type="ECO:0000256" key="3">
    <source>
        <dbReference type="ARBA" id="ARBA00022500"/>
    </source>
</evidence>
<dbReference type="InterPro" id="IPR018048">
    <property type="entry name" value="Chemokine_CXC_CS"/>
</dbReference>
<gene>
    <name evidence="14" type="primary">LOC101346937</name>
</gene>
<keyword evidence="3 10" id="KW-0145">Chemotaxis</keyword>
<dbReference type="Gene3D" id="2.40.50.40">
    <property type="match status" value="1"/>
</dbReference>
<dbReference type="GO" id="GO:0006955">
    <property type="term" value="P:immune response"/>
    <property type="evidence" value="ECO:0007669"/>
    <property type="project" value="InterPro"/>
</dbReference>
<keyword evidence="5 10" id="KW-0964">Secreted</keyword>